<feature type="transmembrane region" description="Helical" evidence="1">
    <location>
        <begin position="37"/>
        <end position="55"/>
    </location>
</feature>
<keyword evidence="1" id="KW-0472">Membrane</keyword>
<proteinExistence type="predicted"/>
<organism evidence="2">
    <name type="scientific">Lygus hesperus</name>
    <name type="common">Western plant bug</name>
    <dbReference type="NCBI Taxonomy" id="30085"/>
    <lineage>
        <taxon>Eukaryota</taxon>
        <taxon>Metazoa</taxon>
        <taxon>Ecdysozoa</taxon>
        <taxon>Arthropoda</taxon>
        <taxon>Hexapoda</taxon>
        <taxon>Insecta</taxon>
        <taxon>Pterygota</taxon>
        <taxon>Neoptera</taxon>
        <taxon>Paraneoptera</taxon>
        <taxon>Hemiptera</taxon>
        <taxon>Heteroptera</taxon>
        <taxon>Panheteroptera</taxon>
        <taxon>Cimicomorpha</taxon>
        <taxon>Miridae</taxon>
        <taxon>Mirini</taxon>
        <taxon>Lygus</taxon>
    </lineage>
</organism>
<feature type="transmembrane region" description="Helical" evidence="1">
    <location>
        <begin position="12"/>
        <end position="31"/>
    </location>
</feature>
<gene>
    <name evidence="2" type="ORF">g.98994</name>
</gene>
<dbReference type="AlphaFoldDB" id="A0A146LHT3"/>
<sequence>MIAIGSSPVSIVLVDVGTSSLLIDVIVVVLSGRMIPMFVIAMVVVVVATARLYTLKVTCMLQHMKALCIKTNEMGEEMMCAGFKSDEKDYSCHCAQTKSSECVNGAEEQTYWVALHMINQTYFERVPSHFTHAYSHSTASLSSY</sequence>
<evidence type="ECO:0000256" key="1">
    <source>
        <dbReference type="SAM" id="Phobius"/>
    </source>
</evidence>
<accession>A0A146LHT3</accession>
<reference evidence="2" key="1">
    <citation type="journal article" date="2016" name="Gigascience">
        <title>De novo construction of an expanded transcriptome assembly for the western tarnished plant bug, Lygus hesperus.</title>
        <authorList>
            <person name="Tassone E.E."/>
            <person name="Geib S.M."/>
            <person name="Hall B."/>
            <person name="Fabrick J.A."/>
            <person name="Brent C.S."/>
            <person name="Hull J.J."/>
        </authorList>
    </citation>
    <scope>NUCLEOTIDE SEQUENCE</scope>
</reference>
<dbReference type="EMBL" id="GDHC01010978">
    <property type="protein sequence ID" value="JAQ07651.1"/>
    <property type="molecule type" value="Transcribed_RNA"/>
</dbReference>
<name>A0A146LHT3_LYGHE</name>
<keyword evidence="1" id="KW-0812">Transmembrane</keyword>
<evidence type="ECO:0000313" key="2">
    <source>
        <dbReference type="EMBL" id="JAQ07651.1"/>
    </source>
</evidence>
<keyword evidence="1" id="KW-1133">Transmembrane helix</keyword>
<protein>
    <submittedName>
        <fullName evidence="2">Uncharacterized protein</fullName>
    </submittedName>
</protein>